<accession>A0A2T3AVR9</accession>
<dbReference type="InParanoid" id="A0A2T3AVR9"/>
<dbReference type="Proteomes" id="UP000241818">
    <property type="component" value="Unassembled WGS sequence"/>
</dbReference>
<evidence type="ECO:0000313" key="2">
    <source>
        <dbReference type="Proteomes" id="UP000241818"/>
    </source>
</evidence>
<dbReference type="RefSeq" id="XP_024718756.1">
    <property type="nucleotide sequence ID" value="XM_024867631.1"/>
</dbReference>
<protein>
    <submittedName>
        <fullName evidence="1">Uncharacterized protein</fullName>
    </submittedName>
</protein>
<dbReference type="GeneID" id="36575712"/>
<gene>
    <name evidence="1" type="ORF">M430DRAFT_43608</name>
</gene>
<proteinExistence type="predicted"/>
<dbReference type="EMBL" id="KZ679014">
    <property type="protein sequence ID" value="PSS12765.1"/>
    <property type="molecule type" value="Genomic_DNA"/>
</dbReference>
<dbReference type="AlphaFoldDB" id="A0A2T3AVR9"/>
<reference evidence="1 2" key="1">
    <citation type="journal article" date="2018" name="New Phytol.">
        <title>Comparative genomics and transcriptomics depict ericoid mycorrhizal fungi as versatile saprotrophs and plant mutualists.</title>
        <authorList>
            <person name="Martino E."/>
            <person name="Morin E."/>
            <person name="Grelet G.A."/>
            <person name="Kuo A."/>
            <person name="Kohler A."/>
            <person name="Daghino S."/>
            <person name="Barry K.W."/>
            <person name="Cichocki N."/>
            <person name="Clum A."/>
            <person name="Dockter R.B."/>
            <person name="Hainaut M."/>
            <person name="Kuo R.C."/>
            <person name="LaButti K."/>
            <person name="Lindahl B.D."/>
            <person name="Lindquist E.A."/>
            <person name="Lipzen A."/>
            <person name="Khouja H.R."/>
            <person name="Magnuson J."/>
            <person name="Murat C."/>
            <person name="Ohm R.A."/>
            <person name="Singer S.W."/>
            <person name="Spatafora J.W."/>
            <person name="Wang M."/>
            <person name="Veneault-Fourrey C."/>
            <person name="Henrissat B."/>
            <person name="Grigoriev I.V."/>
            <person name="Martin F.M."/>
            <person name="Perotto S."/>
        </authorList>
    </citation>
    <scope>NUCLEOTIDE SEQUENCE [LARGE SCALE GENOMIC DNA]</scope>
    <source>
        <strain evidence="1 2">ATCC 22711</strain>
    </source>
</reference>
<sequence>MTALLSGVGLKVRSLFKSQKPLDTWVKTATTDDVQKALTEIFINGNEEQNFGPALTPTELSTFKKSFQSLSPADTGISECLSFYAGYPFQPLPLPLSSDSLLRAVVALTGRDEKALDRRDVVRRGGEDKVLKRGRTQDDKLRLLFCALSGGEPTQEDILDVLSLVQPRPDMIYGPWGHEQLRPMAARLAPQSPTATSATKELGIPKEKLVAFMKAVDFEGPTVEGDVISLEMFKNIANEKPGFLDAVSRKAGIFLSNP</sequence>
<organism evidence="1 2">
    <name type="scientific">Amorphotheca resinae ATCC 22711</name>
    <dbReference type="NCBI Taxonomy" id="857342"/>
    <lineage>
        <taxon>Eukaryota</taxon>
        <taxon>Fungi</taxon>
        <taxon>Dikarya</taxon>
        <taxon>Ascomycota</taxon>
        <taxon>Pezizomycotina</taxon>
        <taxon>Leotiomycetes</taxon>
        <taxon>Helotiales</taxon>
        <taxon>Amorphothecaceae</taxon>
        <taxon>Amorphotheca</taxon>
    </lineage>
</organism>
<name>A0A2T3AVR9_AMORE</name>
<keyword evidence="2" id="KW-1185">Reference proteome</keyword>
<evidence type="ECO:0000313" key="1">
    <source>
        <dbReference type="EMBL" id="PSS12765.1"/>
    </source>
</evidence>
<dbReference type="OrthoDB" id="10548699at2759"/>